<dbReference type="PROSITE" id="PS00463">
    <property type="entry name" value="ZN2_CY6_FUNGAL_1"/>
    <property type="match status" value="1"/>
</dbReference>
<keyword evidence="5" id="KW-0539">Nucleus</keyword>
<evidence type="ECO:0000259" key="7">
    <source>
        <dbReference type="PROSITE" id="PS50048"/>
    </source>
</evidence>
<dbReference type="GO" id="GO:0000981">
    <property type="term" value="F:DNA-binding transcription factor activity, RNA polymerase II-specific"/>
    <property type="evidence" value="ECO:0007669"/>
    <property type="project" value="InterPro"/>
</dbReference>
<feature type="region of interest" description="Disordered" evidence="6">
    <location>
        <begin position="56"/>
        <end position="83"/>
    </location>
</feature>
<dbReference type="InterPro" id="IPR050815">
    <property type="entry name" value="TF_fung"/>
</dbReference>
<evidence type="ECO:0000313" key="9">
    <source>
        <dbReference type="Proteomes" id="UP000001610"/>
    </source>
</evidence>
<dbReference type="AlphaFoldDB" id="G3JN20"/>
<dbReference type="VEuPathDB" id="FungiDB:CCM_06621"/>
<dbReference type="eggNOG" id="ENOG502QQ29">
    <property type="taxonomic scope" value="Eukaryota"/>
</dbReference>
<dbReference type="GeneID" id="18168635"/>
<dbReference type="OrthoDB" id="424974at2759"/>
<accession>G3JN20</accession>
<feature type="region of interest" description="Disordered" evidence="6">
    <location>
        <begin position="620"/>
        <end position="653"/>
    </location>
</feature>
<dbReference type="CDD" id="cd12148">
    <property type="entry name" value="fungal_TF_MHR"/>
    <property type="match status" value="1"/>
</dbReference>
<keyword evidence="3" id="KW-0805">Transcription regulation</keyword>
<dbReference type="SMART" id="SM00066">
    <property type="entry name" value="GAL4"/>
    <property type="match status" value="1"/>
</dbReference>
<dbReference type="HOGENOM" id="CLU_015161_3_0_1"/>
<keyword evidence="9" id="KW-1185">Reference proteome</keyword>
<dbReference type="GO" id="GO:0008270">
    <property type="term" value="F:zinc ion binding"/>
    <property type="evidence" value="ECO:0007669"/>
    <property type="project" value="InterPro"/>
</dbReference>
<evidence type="ECO:0000256" key="2">
    <source>
        <dbReference type="ARBA" id="ARBA00022723"/>
    </source>
</evidence>
<dbReference type="SUPFAM" id="SSF57701">
    <property type="entry name" value="Zn2/Cys6 DNA-binding domain"/>
    <property type="match status" value="1"/>
</dbReference>
<dbReference type="Gene3D" id="4.10.240.10">
    <property type="entry name" value="Zn(2)-C6 fungal-type DNA-binding domain"/>
    <property type="match status" value="1"/>
</dbReference>
<evidence type="ECO:0000256" key="6">
    <source>
        <dbReference type="SAM" id="MobiDB-lite"/>
    </source>
</evidence>
<sequence length="707" mass="78745">MDLFNRPAKRVRKACDACRRKKSKCSGEQPICASCARLLRICYYASEDDNPVRQAGQLTQESSARTVPSGHPSSRRQTHMEPASDLPLHSRVASLESALAHIIQHPEYRRTGSHPVLRDRVYSHHRGLGAFDRLDAPPSVNSAYNVGVQSQLPRLPVLSRQGREQVAGAYLAFCWCQFLPLFESQNFVASFTDQPPELVYAVAALAINHIAPDRDQVSKSAEYAHATYQLVMRHIAQGQVELSTIQAICLLVVADIEGKYSASARARMDRSRMLCALASSLCHEARLHQTVPGAESLPVTKERHRCFWSVVLLHHLVGEQAPQLASLSQNMLPPFPDGCYSPPARMREVPEAPLAPSNIMQVLLTLSEPWSMAMGYIRSVKNAPELRKFPWEEGSDYSRATESLMNMGRRLPMNHRQRHIKLSEVKLEDLEQSRHFWSPWLCTRIMYHTIMCILNHPLLITLQIRGVQNVSEAFLHHAAFALSNHTAWIIHYLDFIESRGFHASDPLMGYCVAVLASIEVQRGVSTEGAVATQTKQNFEKCLALVTKMSKTLPSMSRAERSLTKLAGELDPWSSHHSSEAGFSLSGPFEILESLWSRPASPDRERGRRSFLLGPGLAGELRAQQNQSPEAGARLPRIDPTSIDKIPFDRASSVGRENEAPRVIAADHADFGGLDQLDSALSIDQVFHSAFQGTNIWPEGVNDLSSGF</sequence>
<dbReference type="PANTHER" id="PTHR47338:SF9">
    <property type="entry name" value="ZN(II)2CYS6 TRANSCRIPTION FACTOR (EUROFUNG)"/>
    <property type="match status" value="1"/>
</dbReference>
<dbReference type="GO" id="GO:0005634">
    <property type="term" value="C:nucleus"/>
    <property type="evidence" value="ECO:0007669"/>
    <property type="project" value="UniProtKB-SubCell"/>
</dbReference>
<dbReference type="InterPro" id="IPR001138">
    <property type="entry name" value="Zn2Cys6_DnaBD"/>
</dbReference>
<protein>
    <submittedName>
        <fullName evidence="8">C6 transcription factor</fullName>
    </submittedName>
</protein>
<gene>
    <name evidence="8" type="ORF">CCM_06621</name>
</gene>
<dbReference type="PANTHER" id="PTHR47338">
    <property type="entry name" value="ZN(II)2CYS6 TRANSCRIPTION FACTOR (EUROFUNG)-RELATED"/>
    <property type="match status" value="1"/>
</dbReference>
<dbReference type="EMBL" id="JH126403">
    <property type="protein sequence ID" value="EGX90202.1"/>
    <property type="molecule type" value="Genomic_DNA"/>
</dbReference>
<dbReference type="Pfam" id="PF00172">
    <property type="entry name" value="Zn_clus"/>
    <property type="match status" value="1"/>
</dbReference>
<dbReference type="Proteomes" id="UP000001610">
    <property type="component" value="Unassembled WGS sequence"/>
</dbReference>
<proteinExistence type="predicted"/>
<dbReference type="InParanoid" id="G3JN20"/>
<dbReference type="InterPro" id="IPR036864">
    <property type="entry name" value="Zn2-C6_fun-type_DNA-bd_sf"/>
</dbReference>
<dbReference type="PROSITE" id="PS50048">
    <property type="entry name" value="ZN2_CY6_FUNGAL_2"/>
    <property type="match status" value="1"/>
</dbReference>
<dbReference type="KEGG" id="cmt:CCM_06621"/>
<evidence type="ECO:0000256" key="4">
    <source>
        <dbReference type="ARBA" id="ARBA00023163"/>
    </source>
</evidence>
<feature type="compositionally biased region" description="Polar residues" evidence="6">
    <location>
        <begin position="56"/>
        <end position="66"/>
    </location>
</feature>
<dbReference type="OMA" id="ASIHLEY"/>
<evidence type="ECO:0000313" key="8">
    <source>
        <dbReference type="EMBL" id="EGX90202.1"/>
    </source>
</evidence>
<comment type="subcellular location">
    <subcellularLocation>
        <location evidence="1">Nucleus</location>
    </subcellularLocation>
</comment>
<dbReference type="RefSeq" id="XP_006671825.1">
    <property type="nucleotide sequence ID" value="XM_006671762.1"/>
</dbReference>
<keyword evidence="4" id="KW-0804">Transcription</keyword>
<dbReference type="CDD" id="cd00067">
    <property type="entry name" value="GAL4"/>
    <property type="match status" value="1"/>
</dbReference>
<reference evidence="8 9" key="1">
    <citation type="journal article" date="2011" name="Genome Biol.">
        <title>Genome sequence of the insect pathogenic fungus Cordyceps militaris, a valued traditional Chinese medicine.</title>
        <authorList>
            <person name="Zheng P."/>
            <person name="Xia Y."/>
            <person name="Xiao G."/>
            <person name="Xiong C."/>
            <person name="Hu X."/>
            <person name="Zhang S."/>
            <person name="Zheng H."/>
            <person name="Huang Y."/>
            <person name="Zhou Y."/>
            <person name="Wang S."/>
            <person name="Zhao G.P."/>
            <person name="Liu X."/>
            <person name="St Leger R.J."/>
            <person name="Wang C."/>
        </authorList>
    </citation>
    <scope>NUCLEOTIDE SEQUENCE [LARGE SCALE GENOMIC DNA]</scope>
    <source>
        <strain evidence="8 9">CM01</strain>
    </source>
</reference>
<evidence type="ECO:0000256" key="3">
    <source>
        <dbReference type="ARBA" id="ARBA00023015"/>
    </source>
</evidence>
<keyword evidence="2" id="KW-0479">Metal-binding</keyword>
<organism evidence="8 9">
    <name type="scientific">Cordyceps militaris (strain CM01)</name>
    <name type="common">Caterpillar fungus</name>
    <dbReference type="NCBI Taxonomy" id="983644"/>
    <lineage>
        <taxon>Eukaryota</taxon>
        <taxon>Fungi</taxon>
        <taxon>Dikarya</taxon>
        <taxon>Ascomycota</taxon>
        <taxon>Pezizomycotina</taxon>
        <taxon>Sordariomycetes</taxon>
        <taxon>Hypocreomycetidae</taxon>
        <taxon>Hypocreales</taxon>
        <taxon>Cordycipitaceae</taxon>
        <taxon>Cordyceps</taxon>
    </lineage>
</organism>
<feature type="domain" description="Zn(2)-C6 fungal-type" evidence="7">
    <location>
        <begin position="14"/>
        <end position="44"/>
    </location>
</feature>
<evidence type="ECO:0000256" key="1">
    <source>
        <dbReference type="ARBA" id="ARBA00004123"/>
    </source>
</evidence>
<evidence type="ECO:0000256" key="5">
    <source>
        <dbReference type="ARBA" id="ARBA00023242"/>
    </source>
</evidence>
<name>G3JN20_CORMM</name>